<evidence type="ECO:0000313" key="6">
    <source>
        <dbReference type="Proteomes" id="UP000719412"/>
    </source>
</evidence>
<comment type="caution">
    <text evidence="5">The sequence shown here is derived from an EMBL/GenBank/DDBJ whole genome shotgun (WGS) entry which is preliminary data.</text>
</comment>
<evidence type="ECO:0000259" key="4">
    <source>
        <dbReference type="PROSITE" id="PS50158"/>
    </source>
</evidence>
<evidence type="ECO:0000256" key="2">
    <source>
        <dbReference type="SAM" id="Coils"/>
    </source>
</evidence>
<dbReference type="Proteomes" id="UP000719412">
    <property type="component" value="Unassembled WGS sequence"/>
</dbReference>
<keyword evidence="1" id="KW-0479">Metal-binding</keyword>
<sequence>MDVTQRVTFMSFQTRGNIMEEFKNKHKNDDENEVETDLDRVAGSSTRRPTQLAFLEPEASPGLDSDSDDDTIYSLFAEEEPGSKRRRTGAPLKEDSGETKQTGKPEQTQIPAVLKIARRKLEDFAKFVEGNRNVHKRIKEWAKELPSIQKRVASEYREMKEALDDTKHRLEAERERNTGENTSTCSKRLLEEKGTDTRAMDFRKFEELAEVLERKWTKESYALTKVEYGDPLRPNVENLVVFCDEQPDKWPKNIKRVIDTYPDVKDAEKVPCEGGSYGVLEQIMKIRTSKEAKGYEERRKCFVAAFLDSSKEDRNVEKDVFHVTREIRKLFGNEASTNVRMTLPQGIQEGKLCLNCAQDGHKKSECGREAFCPLCERMGHAAGAGSCKIFREALETARRNKRGNESAEPRRISNEEGAREPSKNGE</sequence>
<dbReference type="InterPro" id="IPR001878">
    <property type="entry name" value="Znf_CCHC"/>
</dbReference>
<feature type="region of interest" description="Disordered" evidence="3">
    <location>
        <begin position="23"/>
        <end position="110"/>
    </location>
</feature>
<dbReference type="PROSITE" id="PS50158">
    <property type="entry name" value="ZF_CCHC"/>
    <property type="match status" value="1"/>
</dbReference>
<feature type="compositionally biased region" description="Basic and acidic residues" evidence="3">
    <location>
        <begin position="92"/>
        <end position="103"/>
    </location>
</feature>
<dbReference type="EMBL" id="JABDTM020021084">
    <property type="protein sequence ID" value="KAH0816702.1"/>
    <property type="molecule type" value="Genomic_DNA"/>
</dbReference>
<protein>
    <recommendedName>
        <fullName evidence="4">CCHC-type domain-containing protein</fullName>
    </recommendedName>
</protein>
<accession>A0A8J6HLW9</accession>
<feature type="coiled-coil region" evidence="2">
    <location>
        <begin position="153"/>
        <end position="180"/>
    </location>
</feature>
<feature type="domain" description="CCHC-type" evidence="4">
    <location>
        <begin position="353"/>
        <end position="366"/>
    </location>
</feature>
<organism evidence="5 6">
    <name type="scientific">Tenebrio molitor</name>
    <name type="common">Yellow mealworm beetle</name>
    <dbReference type="NCBI Taxonomy" id="7067"/>
    <lineage>
        <taxon>Eukaryota</taxon>
        <taxon>Metazoa</taxon>
        <taxon>Ecdysozoa</taxon>
        <taxon>Arthropoda</taxon>
        <taxon>Hexapoda</taxon>
        <taxon>Insecta</taxon>
        <taxon>Pterygota</taxon>
        <taxon>Neoptera</taxon>
        <taxon>Endopterygota</taxon>
        <taxon>Coleoptera</taxon>
        <taxon>Polyphaga</taxon>
        <taxon>Cucujiformia</taxon>
        <taxon>Tenebrionidae</taxon>
        <taxon>Tenebrio</taxon>
    </lineage>
</organism>
<reference evidence="5" key="2">
    <citation type="submission" date="2021-08" db="EMBL/GenBank/DDBJ databases">
        <authorList>
            <person name="Eriksson T."/>
        </authorList>
    </citation>
    <scope>NUCLEOTIDE SEQUENCE</scope>
    <source>
        <strain evidence="5">Stoneville</strain>
        <tissue evidence="5">Whole head</tissue>
    </source>
</reference>
<keyword evidence="1" id="KW-0863">Zinc-finger</keyword>
<evidence type="ECO:0000256" key="3">
    <source>
        <dbReference type="SAM" id="MobiDB-lite"/>
    </source>
</evidence>
<proteinExistence type="predicted"/>
<dbReference type="GO" id="GO:0008270">
    <property type="term" value="F:zinc ion binding"/>
    <property type="evidence" value="ECO:0007669"/>
    <property type="project" value="UniProtKB-KW"/>
</dbReference>
<dbReference type="GO" id="GO:0003676">
    <property type="term" value="F:nucleic acid binding"/>
    <property type="evidence" value="ECO:0007669"/>
    <property type="project" value="InterPro"/>
</dbReference>
<gene>
    <name evidence="5" type="ORF">GEV33_006089</name>
</gene>
<keyword evidence="1" id="KW-0862">Zinc</keyword>
<keyword evidence="2" id="KW-0175">Coiled coil</keyword>
<evidence type="ECO:0000313" key="5">
    <source>
        <dbReference type="EMBL" id="KAH0816702.1"/>
    </source>
</evidence>
<keyword evidence="6" id="KW-1185">Reference proteome</keyword>
<dbReference type="AlphaFoldDB" id="A0A8J6HLW9"/>
<feature type="region of interest" description="Disordered" evidence="3">
    <location>
        <begin position="398"/>
        <end position="426"/>
    </location>
</feature>
<name>A0A8J6HLW9_TENMO</name>
<reference evidence="5" key="1">
    <citation type="journal article" date="2020" name="J Insects Food Feed">
        <title>The yellow mealworm (Tenebrio molitor) genome: a resource for the emerging insects as food and feed industry.</title>
        <authorList>
            <person name="Eriksson T."/>
            <person name="Andere A."/>
            <person name="Kelstrup H."/>
            <person name="Emery V."/>
            <person name="Picard C."/>
        </authorList>
    </citation>
    <scope>NUCLEOTIDE SEQUENCE</scope>
    <source>
        <strain evidence="5">Stoneville</strain>
        <tissue evidence="5">Whole head</tissue>
    </source>
</reference>
<evidence type="ECO:0000256" key="1">
    <source>
        <dbReference type="PROSITE-ProRule" id="PRU00047"/>
    </source>
</evidence>